<dbReference type="OrthoDB" id="408631at2759"/>
<name>A0A507FE84_9FUNG</name>
<reference evidence="4 5" key="1">
    <citation type="journal article" date="2019" name="Sci. Rep.">
        <title>Comparative genomics of chytrid fungi reveal insights into the obligate biotrophic and pathogenic lifestyle of Synchytrium endobioticum.</title>
        <authorList>
            <person name="van de Vossenberg B.T.L.H."/>
            <person name="Warris S."/>
            <person name="Nguyen H.D.T."/>
            <person name="van Gent-Pelzer M.P.E."/>
            <person name="Joly D.L."/>
            <person name="van de Geest H.C."/>
            <person name="Bonants P.J.M."/>
            <person name="Smith D.S."/>
            <person name="Levesque C.A."/>
            <person name="van der Lee T.A.J."/>
        </authorList>
    </citation>
    <scope>NUCLEOTIDE SEQUENCE [LARGE SCALE GENOMIC DNA]</scope>
    <source>
        <strain evidence="4 5">CBS 675.73</strain>
    </source>
</reference>
<evidence type="ECO:0000256" key="1">
    <source>
        <dbReference type="ARBA" id="ARBA00010515"/>
    </source>
</evidence>
<dbReference type="Gene3D" id="3.40.50.1820">
    <property type="entry name" value="alpha/beta hydrolase"/>
    <property type="match status" value="1"/>
</dbReference>
<dbReference type="PANTHER" id="PTHR48081:SF8">
    <property type="entry name" value="ALPHA_BETA HYDROLASE FOLD-3 DOMAIN-CONTAINING PROTEIN-RELATED"/>
    <property type="match status" value="1"/>
</dbReference>
<comment type="caution">
    <text evidence="4">The sequence shown here is derived from an EMBL/GenBank/DDBJ whole genome shotgun (WGS) entry which is preliminary data.</text>
</comment>
<dbReference type="PROSITE" id="PS01173">
    <property type="entry name" value="LIPASE_GDXG_HIS"/>
    <property type="match status" value="1"/>
</dbReference>
<dbReference type="Proteomes" id="UP000320333">
    <property type="component" value="Unassembled WGS sequence"/>
</dbReference>
<dbReference type="InterPro" id="IPR013094">
    <property type="entry name" value="AB_hydrolase_3"/>
</dbReference>
<comment type="similarity">
    <text evidence="1">Belongs to the 'GDXG' lipolytic enzyme family.</text>
</comment>
<sequence>MPATTTATLRFHNHHNFSSAVLRNASRLAAAVVRSAPVLVRRYLRHLATLILLYIMYLRRKSVPGMVLYIALWSIPQRVLARLTGTCAAPKELDTFTAAIINGLSWVTEGTTIEHLFEVKRSLAFHSYLDGMKARFMGAKFSKVSKTAEWPVEGVWIAEEWNHIPWVSDTLPHDTYTGNMDDLVVFFFIHGGAYCFSTSEYASSHHYELMKSFNARESKSGRNKRLVVFSLEYPLAPEHKFPAQVHVAADAYKWLVSKVGAKNIIIGGDSAGGHCTISLMNNIAATPELSSLPVQPCGNIYFSPWVHAPTSWDTNAKHDIISMLGLRFTDKLVFGHLPSKTNDILEIPAEDFNIAEKGTLVIYGGSEILSDGIERFVALLKTRKMDVPVPKSVTPINPPMFNSVSMTLSTPALATHPSTSSTVAILAP</sequence>
<gene>
    <name evidence="4" type="ORF">CcCBS67573_g04155</name>
</gene>
<dbReference type="STRING" id="246404.A0A507FE84"/>
<dbReference type="EMBL" id="QEAP01000119">
    <property type="protein sequence ID" value="TPX74563.1"/>
    <property type="molecule type" value="Genomic_DNA"/>
</dbReference>
<evidence type="ECO:0000256" key="2">
    <source>
        <dbReference type="ARBA" id="ARBA00022801"/>
    </source>
</evidence>
<dbReference type="PANTHER" id="PTHR48081">
    <property type="entry name" value="AB HYDROLASE SUPERFAMILY PROTEIN C4A8.06C"/>
    <property type="match status" value="1"/>
</dbReference>
<organism evidence="4 5">
    <name type="scientific">Chytriomyces confervae</name>
    <dbReference type="NCBI Taxonomy" id="246404"/>
    <lineage>
        <taxon>Eukaryota</taxon>
        <taxon>Fungi</taxon>
        <taxon>Fungi incertae sedis</taxon>
        <taxon>Chytridiomycota</taxon>
        <taxon>Chytridiomycota incertae sedis</taxon>
        <taxon>Chytridiomycetes</taxon>
        <taxon>Chytridiales</taxon>
        <taxon>Chytriomycetaceae</taxon>
        <taxon>Chytriomyces</taxon>
    </lineage>
</organism>
<evidence type="ECO:0000259" key="3">
    <source>
        <dbReference type="Pfam" id="PF07859"/>
    </source>
</evidence>
<evidence type="ECO:0000313" key="4">
    <source>
        <dbReference type="EMBL" id="TPX74563.1"/>
    </source>
</evidence>
<keyword evidence="5" id="KW-1185">Reference proteome</keyword>
<protein>
    <recommendedName>
        <fullName evidence="3">Alpha/beta hydrolase fold-3 domain-containing protein</fullName>
    </recommendedName>
</protein>
<dbReference type="Pfam" id="PF07859">
    <property type="entry name" value="Abhydrolase_3"/>
    <property type="match status" value="1"/>
</dbReference>
<accession>A0A507FE84</accession>
<keyword evidence="2" id="KW-0378">Hydrolase</keyword>
<dbReference type="InterPro" id="IPR050300">
    <property type="entry name" value="GDXG_lipolytic_enzyme"/>
</dbReference>
<dbReference type="SUPFAM" id="SSF53474">
    <property type="entry name" value="alpha/beta-Hydrolases"/>
    <property type="match status" value="1"/>
</dbReference>
<dbReference type="InterPro" id="IPR029058">
    <property type="entry name" value="AB_hydrolase_fold"/>
</dbReference>
<evidence type="ECO:0000313" key="5">
    <source>
        <dbReference type="Proteomes" id="UP000320333"/>
    </source>
</evidence>
<feature type="domain" description="Alpha/beta hydrolase fold-3" evidence="3">
    <location>
        <begin position="187"/>
        <end position="387"/>
    </location>
</feature>
<dbReference type="InterPro" id="IPR002168">
    <property type="entry name" value="Lipase_GDXG_HIS_AS"/>
</dbReference>
<proteinExistence type="inferred from homology"/>
<dbReference type="AlphaFoldDB" id="A0A507FE84"/>
<dbReference type="GO" id="GO:0016787">
    <property type="term" value="F:hydrolase activity"/>
    <property type="evidence" value="ECO:0007669"/>
    <property type="project" value="UniProtKB-KW"/>
</dbReference>